<keyword evidence="2" id="KW-1185">Reference proteome</keyword>
<comment type="caution">
    <text evidence="1">The sequence shown here is derived from an EMBL/GenBank/DDBJ whole genome shotgun (WGS) entry which is preliminary data.</text>
</comment>
<proteinExistence type="predicted"/>
<dbReference type="Proteomes" id="UP001596456">
    <property type="component" value="Unassembled WGS sequence"/>
</dbReference>
<sequence>MKEMRTLSFSEREVMQAVLDLMRRQRQPLPSGQLLGMELEDDPITATLLVEDDYGERTTIRRNAAELAASLVNYCIDRRVRLPASGRKFVQVIGGSVNLVIYMDEPAAKPRPARRAPSVRG</sequence>
<dbReference type="EMBL" id="JBHTCM010000025">
    <property type="protein sequence ID" value="MFC7334974.1"/>
    <property type="molecule type" value="Genomic_DNA"/>
</dbReference>
<accession>A0ABW2KZV7</accession>
<organism evidence="1 2">
    <name type="scientific">Rhodocista pekingensis</name>
    <dbReference type="NCBI Taxonomy" id="201185"/>
    <lineage>
        <taxon>Bacteria</taxon>
        <taxon>Pseudomonadati</taxon>
        <taxon>Pseudomonadota</taxon>
        <taxon>Alphaproteobacteria</taxon>
        <taxon>Rhodospirillales</taxon>
        <taxon>Azospirillaceae</taxon>
        <taxon>Rhodocista</taxon>
    </lineage>
</organism>
<evidence type="ECO:0008006" key="3">
    <source>
        <dbReference type="Google" id="ProtNLM"/>
    </source>
</evidence>
<name>A0ABW2KZV7_9PROT</name>
<evidence type="ECO:0000313" key="1">
    <source>
        <dbReference type="EMBL" id="MFC7334974.1"/>
    </source>
</evidence>
<dbReference type="RefSeq" id="WP_377360513.1">
    <property type="nucleotide sequence ID" value="NZ_JBHTCM010000025.1"/>
</dbReference>
<reference evidence="2" key="1">
    <citation type="journal article" date="2019" name="Int. J. Syst. Evol. Microbiol.">
        <title>The Global Catalogue of Microorganisms (GCM) 10K type strain sequencing project: providing services to taxonomists for standard genome sequencing and annotation.</title>
        <authorList>
            <consortium name="The Broad Institute Genomics Platform"/>
            <consortium name="The Broad Institute Genome Sequencing Center for Infectious Disease"/>
            <person name="Wu L."/>
            <person name="Ma J."/>
        </authorList>
    </citation>
    <scope>NUCLEOTIDE SEQUENCE [LARGE SCALE GENOMIC DNA]</scope>
    <source>
        <strain evidence="2">CGMCC 1.16275</strain>
    </source>
</reference>
<protein>
    <recommendedName>
        <fullName evidence="3">Ribosome-binding factor A</fullName>
    </recommendedName>
</protein>
<gene>
    <name evidence="1" type="ORF">ACFQPS_17545</name>
</gene>
<evidence type="ECO:0000313" key="2">
    <source>
        <dbReference type="Proteomes" id="UP001596456"/>
    </source>
</evidence>